<dbReference type="RefSeq" id="WP_133820766.1">
    <property type="nucleotide sequence ID" value="NZ_SNZH01000015.1"/>
</dbReference>
<keyword evidence="1" id="KW-1133">Transmembrane helix</keyword>
<dbReference type="EMBL" id="SNZH01000015">
    <property type="protein sequence ID" value="TDR39774.1"/>
    <property type="molecule type" value="Genomic_DNA"/>
</dbReference>
<keyword evidence="4" id="KW-1185">Reference proteome</keyword>
<sequence length="254" mass="25230">MSLIGKLARAAAAVGLFVSAAVGAAGIELPAGAGLQVNGGRIDAAGGDFAIGGNLVLGSGELRGIGALRIAAGGSADFGSGLATLSGDWENRGSFLAGSSRVELRDGGAASSRLLGTSEFASLSLVTLTGKRYRFESGFTQRVAASLQIQGSGLPLQVDVTTPGSIAFLNLLAGGTQAIANVGVSDVYASGQHLAPTQTNQGGNGNATGWFGGGPPPRPQVPIPALGWPALLMLGLAILFIASRARGRHATVRG</sequence>
<name>A0A4R6YQ21_9GAMM</name>
<organism evidence="3 4">
    <name type="scientific">Tahibacter aquaticus</name>
    <dbReference type="NCBI Taxonomy" id="520092"/>
    <lineage>
        <taxon>Bacteria</taxon>
        <taxon>Pseudomonadati</taxon>
        <taxon>Pseudomonadota</taxon>
        <taxon>Gammaproteobacteria</taxon>
        <taxon>Lysobacterales</taxon>
        <taxon>Rhodanobacteraceae</taxon>
        <taxon>Tahibacter</taxon>
    </lineage>
</organism>
<evidence type="ECO:0000313" key="4">
    <source>
        <dbReference type="Proteomes" id="UP000295293"/>
    </source>
</evidence>
<comment type="caution">
    <text evidence="3">The sequence shown here is derived from an EMBL/GenBank/DDBJ whole genome shotgun (WGS) entry which is preliminary data.</text>
</comment>
<evidence type="ECO:0000313" key="3">
    <source>
        <dbReference type="EMBL" id="TDR39774.1"/>
    </source>
</evidence>
<keyword evidence="2" id="KW-0732">Signal</keyword>
<proteinExistence type="predicted"/>
<evidence type="ECO:0008006" key="5">
    <source>
        <dbReference type="Google" id="ProtNLM"/>
    </source>
</evidence>
<dbReference type="OrthoDB" id="5961152at2"/>
<reference evidence="3 4" key="1">
    <citation type="submission" date="2019-03" db="EMBL/GenBank/DDBJ databases">
        <title>Genomic Encyclopedia of Type Strains, Phase IV (KMG-IV): sequencing the most valuable type-strain genomes for metagenomic binning, comparative biology and taxonomic classification.</title>
        <authorList>
            <person name="Goeker M."/>
        </authorList>
    </citation>
    <scope>NUCLEOTIDE SEQUENCE [LARGE SCALE GENOMIC DNA]</scope>
    <source>
        <strain evidence="3 4">DSM 21667</strain>
    </source>
</reference>
<keyword evidence="1" id="KW-0472">Membrane</keyword>
<protein>
    <recommendedName>
        <fullName evidence="5">Secreted protein (IPTL-CTERM system target)</fullName>
    </recommendedName>
</protein>
<keyword evidence="1" id="KW-0812">Transmembrane</keyword>
<gene>
    <name evidence="3" type="ORF">DFR29_115164</name>
</gene>
<dbReference type="AlphaFoldDB" id="A0A4R6YQ21"/>
<feature type="signal peptide" evidence="2">
    <location>
        <begin position="1"/>
        <end position="24"/>
    </location>
</feature>
<feature type="transmembrane region" description="Helical" evidence="1">
    <location>
        <begin position="225"/>
        <end position="243"/>
    </location>
</feature>
<dbReference type="Proteomes" id="UP000295293">
    <property type="component" value="Unassembled WGS sequence"/>
</dbReference>
<evidence type="ECO:0000256" key="1">
    <source>
        <dbReference type="SAM" id="Phobius"/>
    </source>
</evidence>
<evidence type="ECO:0000256" key="2">
    <source>
        <dbReference type="SAM" id="SignalP"/>
    </source>
</evidence>
<feature type="chain" id="PRO_5020732057" description="Secreted protein (IPTL-CTERM system target)" evidence="2">
    <location>
        <begin position="25"/>
        <end position="254"/>
    </location>
</feature>
<accession>A0A4R6YQ21</accession>